<dbReference type="InterPro" id="IPR002314">
    <property type="entry name" value="aa-tRNA-synt_IIb"/>
</dbReference>
<dbReference type="CDD" id="cd00861">
    <property type="entry name" value="ProRS_anticodon_short"/>
    <property type="match status" value="1"/>
</dbReference>
<comment type="subunit">
    <text evidence="2 10">Homodimer.</text>
</comment>
<comment type="function">
    <text evidence="10">Catalyzes the attachment of proline to tRNA(Pro) in a two-step reaction: proline is first activated by ATP to form Pro-AMP and then transferred to the acceptor end of tRNA(Pro). As ProRS can inadvertently accommodate and process non-cognate amino acids such as alanine and cysteine, to avoid such errors it has two additional distinct editing activities against alanine. One activity is designated as 'pretransfer' editing and involves the tRNA(Pro)-independent hydrolysis of activated Ala-AMP. The other activity is designated 'posttransfer' editing and involves deacylation of mischarged Ala-tRNA(Pro). The misacylated Cys-tRNA(Pro) is not edited by ProRS.</text>
</comment>
<dbReference type="SUPFAM" id="SSF55826">
    <property type="entry name" value="YbaK/ProRS associated domain"/>
    <property type="match status" value="1"/>
</dbReference>
<dbReference type="HAMAP" id="MF_01569">
    <property type="entry name" value="Pro_tRNA_synth_type1"/>
    <property type="match status" value="1"/>
</dbReference>
<dbReference type="Gene3D" id="3.90.960.10">
    <property type="entry name" value="YbaK/aminoacyl-tRNA synthetase-associated domain"/>
    <property type="match status" value="1"/>
</dbReference>
<dbReference type="CDD" id="cd04334">
    <property type="entry name" value="ProRS-INS"/>
    <property type="match status" value="1"/>
</dbReference>
<dbReference type="PROSITE" id="PS50862">
    <property type="entry name" value="AA_TRNA_LIGASE_II"/>
    <property type="match status" value="1"/>
</dbReference>
<comment type="similarity">
    <text evidence="10">Belongs to the class-II aminoacyl-tRNA synthetase family. ProS type 1 subfamily.</text>
</comment>
<dbReference type="PRINTS" id="PR01046">
    <property type="entry name" value="TRNASYNTHPRO"/>
</dbReference>
<dbReference type="Pfam" id="PF03129">
    <property type="entry name" value="HGTP_anticodon"/>
    <property type="match status" value="1"/>
</dbReference>
<dbReference type="InterPro" id="IPR036621">
    <property type="entry name" value="Anticodon-bd_dom_sf"/>
</dbReference>
<dbReference type="InterPro" id="IPR036754">
    <property type="entry name" value="YbaK/aa-tRNA-synt-asso_dom_sf"/>
</dbReference>
<evidence type="ECO:0000256" key="4">
    <source>
        <dbReference type="ARBA" id="ARBA00022598"/>
    </source>
</evidence>
<dbReference type="EC" id="6.1.1.15" evidence="10"/>
<dbReference type="SUPFAM" id="SSF55681">
    <property type="entry name" value="Class II aaRS and biotin synthetases"/>
    <property type="match status" value="1"/>
</dbReference>
<dbReference type="NCBIfam" id="TIGR00409">
    <property type="entry name" value="proS_fam_II"/>
    <property type="match status" value="1"/>
</dbReference>
<feature type="domain" description="Aminoacyl-transfer RNA synthetases class-II family profile" evidence="11">
    <location>
        <begin position="67"/>
        <end position="496"/>
    </location>
</feature>
<dbReference type="InterPro" id="IPR002316">
    <property type="entry name" value="Pro-tRNA-ligase_IIa"/>
</dbReference>
<evidence type="ECO:0000256" key="9">
    <source>
        <dbReference type="ARBA" id="ARBA00047671"/>
    </source>
</evidence>
<comment type="subcellular location">
    <subcellularLocation>
        <location evidence="1 10">Cytoplasm</location>
    </subcellularLocation>
</comment>
<dbReference type="GO" id="GO:0006433">
    <property type="term" value="P:prolyl-tRNA aminoacylation"/>
    <property type="evidence" value="ECO:0007669"/>
    <property type="project" value="UniProtKB-UniRule"/>
</dbReference>
<dbReference type="InterPro" id="IPR045864">
    <property type="entry name" value="aa-tRNA-synth_II/BPL/LPL"/>
</dbReference>
<evidence type="ECO:0000256" key="3">
    <source>
        <dbReference type="ARBA" id="ARBA00022490"/>
    </source>
</evidence>
<dbReference type="Pfam" id="PF04073">
    <property type="entry name" value="tRNA_edit"/>
    <property type="match status" value="1"/>
</dbReference>
<evidence type="ECO:0000259" key="11">
    <source>
        <dbReference type="PROSITE" id="PS50862"/>
    </source>
</evidence>
<evidence type="ECO:0000313" key="12">
    <source>
        <dbReference type="EMBL" id="SPE19839.1"/>
    </source>
</evidence>
<sequence length="606" mass="66544">MHRWSKLFIPTLREAPADAEVASHKFLIRAGYIRQLGAGIYNYLFLGQRSLNKIIAIVREEMDKIGQEFYLPAILPKEPWAESGRWTTMGDNMFRLKDRKGADLCLGMTHEEVMTTIARGELRSYKQLPQIWYQIQTKFRDEPRPKAGLLRVRQFIMKDAYSFDINEAGLDESFNRHDVAYRTIFTRCGLKFVAVEADSGAMGGSQSQEFMVYTDAGEDLIASCPVCGYAANLEKATSRLDPVEEIEPTSDGNPELVHTPGCAAIADVAAFFKISPASDIKCVAYMAERGFTGEGHEIWLPVAAFLRGDHQVNETKLLGLLGASQVRPMHLEELEKYFHGPAGYLGPVGLKPKQVTNPGSSPPAFSETGELVVVIDRSLEGRKNMVCGANKLDYHQRNVTPGRDFTWTLIADIRSVNEGENCPKDGCAGKLVVGTAVEVGHIFKLGDKYTQSMGARVLDENGKEVAPIMGCYGIGIERILTAAIEQSNDANGFWLPVSIAPFSVVITITNSADTALRAAGEKLAADLESAGLDVLLDDRDERAGVKFKDADLVGIPYRINVGKKVAAGQVELVTRATSTSEDVALSEVAELVKKRVQEELLLEASF</sequence>
<dbReference type="GO" id="GO:0005829">
    <property type="term" value="C:cytosol"/>
    <property type="evidence" value="ECO:0007669"/>
    <property type="project" value="TreeGrafter"/>
</dbReference>
<dbReference type="InterPro" id="IPR033730">
    <property type="entry name" value="ProRS_core_prok"/>
</dbReference>
<dbReference type="Pfam" id="PF00587">
    <property type="entry name" value="tRNA-synt_2b"/>
    <property type="match status" value="1"/>
</dbReference>
<dbReference type="Proteomes" id="UP000239735">
    <property type="component" value="Unassembled WGS sequence"/>
</dbReference>
<keyword evidence="3 10" id="KW-0963">Cytoplasm</keyword>
<dbReference type="SUPFAM" id="SSF52954">
    <property type="entry name" value="Class II aaRS ABD-related"/>
    <property type="match status" value="1"/>
</dbReference>
<dbReference type="PANTHER" id="PTHR42753:SF2">
    <property type="entry name" value="PROLINE--TRNA LIGASE"/>
    <property type="match status" value="1"/>
</dbReference>
<dbReference type="NCBIfam" id="NF006625">
    <property type="entry name" value="PRK09194.1"/>
    <property type="match status" value="1"/>
</dbReference>
<gene>
    <name evidence="10 12" type="primary">proS</name>
    <name evidence="12" type="ORF">SBA5_250069</name>
</gene>
<evidence type="ECO:0000256" key="7">
    <source>
        <dbReference type="ARBA" id="ARBA00022917"/>
    </source>
</evidence>
<dbReference type="PANTHER" id="PTHR42753">
    <property type="entry name" value="MITOCHONDRIAL RIBOSOME PROTEIN L39/PROLYL-TRNA LIGASE FAMILY MEMBER"/>
    <property type="match status" value="1"/>
</dbReference>
<keyword evidence="8 10" id="KW-0030">Aminoacyl-tRNA synthetase</keyword>
<dbReference type="InterPro" id="IPR044140">
    <property type="entry name" value="ProRS_anticodon_short"/>
</dbReference>
<evidence type="ECO:0000256" key="10">
    <source>
        <dbReference type="HAMAP-Rule" id="MF_01569"/>
    </source>
</evidence>
<keyword evidence="4 10" id="KW-0436">Ligase</keyword>
<dbReference type="InterPro" id="IPR004500">
    <property type="entry name" value="Pro-tRNA-synth_IIa_bac-type"/>
</dbReference>
<comment type="catalytic activity">
    <reaction evidence="9 10">
        <text>tRNA(Pro) + L-proline + ATP = L-prolyl-tRNA(Pro) + AMP + diphosphate</text>
        <dbReference type="Rhea" id="RHEA:14305"/>
        <dbReference type="Rhea" id="RHEA-COMP:9700"/>
        <dbReference type="Rhea" id="RHEA-COMP:9702"/>
        <dbReference type="ChEBI" id="CHEBI:30616"/>
        <dbReference type="ChEBI" id="CHEBI:33019"/>
        <dbReference type="ChEBI" id="CHEBI:60039"/>
        <dbReference type="ChEBI" id="CHEBI:78442"/>
        <dbReference type="ChEBI" id="CHEBI:78532"/>
        <dbReference type="ChEBI" id="CHEBI:456215"/>
        <dbReference type="EC" id="6.1.1.15"/>
    </reaction>
</comment>
<name>A0A2N9L971_9BACT</name>
<evidence type="ECO:0000313" key="13">
    <source>
        <dbReference type="Proteomes" id="UP000239735"/>
    </source>
</evidence>
<evidence type="ECO:0000256" key="8">
    <source>
        <dbReference type="ARBA" id="ARBA00023146"/>
    </source>
</evidence>
<organism evidence="12 13">
    <name type="scientific">Candidatus Sulfuritelmatomonas gaucii</name>
    <dbReference type="NCBI Taxonomy" id="2043161"/>
    <lineage>
        <taxon>Bacteria</taxon>
        <taxon>Pseudomonadati</taxon>
        <taxon>Acidobacteriota</taxon>
        <taxon>Terriglobia</taxon>
        <taxon>Terriglobales</taxon>
        <taxon>Acidobacteriaceae</taxon>
        <taxon>Candidatus Sulfuritelmatomonas</taxon>
    </lineage>
</organism>
<keyword evidence="5 10" id="KW-0547">Nucleotide-binding</keyword>
<dbReference type="InterPro" id="IPR007214">
    <property type="entry name" value="YbaK/aa-tRNA-synth-assoc-dom"/>
</dbReference>
<dbReference type="InterPro" id="IPR004154">
    <property type="entry name" value="Anticodon-bd"/>
</dbReference>
<proteinExistence type="inferred from homology"/>
<evidence type="ECO:0000256" key="2">
    <source>
        <dbReference type="ARBA" id="ARBA00011738"/>
    </source>
</evidence>
<dbReference type="CDD" id="cd00779">
    <property type="entry name" value="ProRS_core_prok"/>
    <property type="match status" value="1"/>
</dbReference>
<reference evidence="13" key="1">
    <citation type="submission" date="2018-02" db="EMBL/GenBank/DDBJ databases">
        <authorList>
            <person name="Hausmann B."/>
        </authorList>
    </citation>
    <scope>NUCLEOTIDE SEQUENCE [LARGE SCALE GENOMIC DNA]</scope>
    <source>
        <strain evidence="13">Peat soil MAG SbA5</strain>
    </source>
</reference>
<dbReference type="GO" id="GO:0002161">
    <property type="term" value="F:aminoacyl-tRNA deacylase activity"/>
    <property type="evidence" value="ECO:0007669"/>
    <property type="project" value="InterPro"/>
</dbReference>
<dbReference type="EMBL" id="OKRB01000081">
    <property type="protein sequence ID" value="SPE19839.1"/>
    <property type="molecule type" value="Genomic_DNA"/>
</dbReference>
<dbReference type="InterPro" id="IPR050062">
    <property type="entry name" value="Pro-tRNA_synthetase"/>
</dbReference>
<dbReference type="AlphaFoldDB" id="A0A2N9L971"/>
<dbReference type="GO" id="GO:0004827">
    <property type="term" value="F:proline-tRNA ligase activity"/>
    <property type="evidence" value="ECO:0007669"/>
    <property type="project" value="UniProtKB-UniRule"/>
</dbReference>
<keyword evidence="7 10" id="KW-0648">Protein biosynthesis</keyword>
<dbReference type="Gene3D" id="3.30.930.10">
    <property type="entry name" value="Bira Bifunctional Protein, Domain 2"/>
    <property type="match status" value="2"/>
</dbReference>
<accession>A0A2N9L971</accession>
<dbReference type="GO" id="GO:0005524">
    <property type="term" value="F:ATP binding"/>
    <property type="evidence" value="ECO:0007669"/>
    <property type="project" value="UniProtKB-UniRule"/>
</dbReference>
<evidence type="ECO:0000256" key="5">
    <source>
        <dbReference type="ARBA" id="ARBA00022741"/>
    </source>
</evidence>
<evidence type="ECO:0000256" key="1">
    <source>
        <dbReference type="ARBA" id="ARBA00004496"/>
    </source>
</evidence>
<dbReference type="Gene3D" id="3.40.50.800">
    <property type="entry name" value="Anticodon-binding domain"/>
    <property type="match status" value="1"/>
</dbReference>
<dbReference type="InterPro" id="IPR006195">
    <property type="entry name" value="aa-tRNA-synth_II"/>
</dbReference>
<dbReference type="OrthoDB" id="9809052at2"/>
<protein>
    <recommendedName>
        <fullName evidence="10">Proline--tRNA ligase</fullName>
        <ecNumber evidence="10">6.1.1.15</ecNumber>
    </recommendedName>
    <alternativeName>
        <fullName evidence="10">Prolyl-tRNA synthetase</fullName>
        <shortName evidence="10">ProRS</shortName>
    </alternativeName>
</protein>
<comment type="domain">
    <text evidence="10">Consists of three domains: the N-terminal catalytic domain, the editing domain and the C-terminal anticodon-binding domain.</text>
</comment>
<evidence type="ECO:0000256" key="6">
    <source>
        <dbReference type="ARBA" id="ARBA00022840"/>
    </source>
</evidence>
<keyword evidence="6 10" id="KW-0067">ATP-binding</keyword>
<dbReference type="InterPro" id="IPR023717">
    <property type="entry name" value="Pro-tRNA-Synthase_IIa_type1"/>
</dbReference>